<dbReference type="Gene3D" id="2.170.16.10">
    <property type="entry name" value="Hedgehog/Intein (Hint) domain"/>
    <property type="match status" value="1"/>
</dbReference>
<dbReference type="InterPro" id="IPR030885">
    <property type="entry name" value="Lepto_longest"/>
</dbReference>
<dbReference type="InterPro" id="IPR003587">
    <property type="entry name" value="Hint_dom_N"/>
</dbReference>
<dbReference type="OrthoDB" id="346269at2"/>
<name>A0A4R9G4P0_9LEPT</name>
<accession>A0A4R9G4P0</accession>
<reference evidence="3" key="1">
    <citation type="journal article" date="2019" name="PLoS Negl. Trop. Dis.">
        <title>Revisiting the worldwide diversity of Leptospira species in the environment.</title>
        <authorList>
            <person name="Vincent A.T."/>
            <person name="Schiettekatte O."/>
            <person name="Bourhy P."/>
            <person name="Veyrier F.J."/>
            <person name="Picardeau M."/>
        </authorList>
    </citation>
    <scope>NUCLEOTIDE SEQUENCE [LARGE SCALE GENOMIC DNA]</scope>
    <source>
        <strain evidence="3">SSW15</strain>
    </source>
</reference>
<dbReference type="PROSITE" id="PS50817">
    <property type="entry name" value="INTEIN_N_TER"/>
    <property type="match status" value="1"/>
</dbReference>
<comment type="caution">
    <text evidence="3">The sequence shown here is derived from an EMBL/GenBank/DDBJ whole genome shotgun (WGS) entry which is preliminary data.</text>
</comment>
<dbReference type="SMART" id="SM00305">
    <property type="entry name" value="HintC"/>
    <property type="match status" value="1"/>
</dbReference>
<dbReference type="EMBL" id="RQET01000013">
    <property type="protein sequence ID" value="TGK06311.1"/>
    <property type="molecule type" value="Genomic_DNA"/>
</dbReference>
<evidence type="ECO:0000313" key="4">
    <source>
        <dbReference type="Proteomes" id="UP000298458"/>
    </source>
</evidence>
<evidence type="ECO:0000259" key="2">
    <source>
        <dbReference type="SMART" id="SM00306"/>
    </source>
</evidence>
<organism evidence="3 4">
    <name type="scientific">Leptospira fletcheri</name>
    <dbReference type="NCBI Taxonomy" id="2484981"/>
    <lineage>
        <taxon>Bacteria</taxon>
        <taxon>Pseudomonadati</taxon>
        <taxon>Spirochaetota</taxon>
        <taxon>Spirochaetia</taxon>
        <taxon>Leptospirales</taxon>
        <taxon>Leptospiraceae</taxon>
        <taxon>Leptospira</taxon>
    </lineage>
</organism>
<proteinExistence type="predicted"/>
<dbReference type="InterPro" id="IPR036844">
    <property type="entry name" value="Hint_dom_sf"/>
</dbReference>
<dbReference type="InterPro" id="IPR003586">
    <property type="entry name" value="Hint_dom_C"/>
</dbReference>
<protein>
    <submittedName>
        <fullName evidence="3">TIGR04388 family protein</fullName>
    </submittedName>
</protein>
<dbReference type="InterPro" id="IPR006141">
    <property type="entry name" value="Intein_N"/>
</dbReference>
<dbReference type="AlphaFoldDB" id="A0A4R9G4P0"/>
<evidence type="ECO:0000259" key="1">
    <source>
        <dbReference type="SMART" id="SM00305"/>
    </source>
</evidence>
<feature type="domain" description="Hint" evidence="2">
    <location>
        <begin position="381"/>
        <end position="488"/>
    </location>
</feature>
<dbReference type="Gene3D" id="3.90.70.10">
    <property type="entry name" value="Cysteine proteinases"/>
    <property type="match status" value="1"/>
</dbReference>
<feature type="domain" description="Hint" evidence="1">
    <location>
        <begin position="534"/>
        <end position="581"/>
    </location>
</feature>
<dbReference type="Proteomes" id="UP000298458">
    <property type="component" value="Unassembled WGS sequence"/>
</dbReference>
<dbReference type="SMART" id="SM00306">
    <property type="entry name" value="HintN"/>
    <property type="match status" value="1"/>
</dbReference>
<dbReference type="GO" id="GO:0016539">
    <property type="term" value="P:intein-mediated protein splicing"/>
    <property type="evidence" value="ECO:0007669"/>
    <property type="project" value="InterPro"/>
</dbReference>
<evidence type="ECO:0000313" key="3">
    <source>
        <dbReference type="EMBL" id="TGK06311.1"/>
    </source>
</evidence>
<dbReference type="NCBIfam" id="TIGR04388">
    <property type="entry name" value="Lepto_longest"/>
    <property type="match status" value="1"/>
</dbReference>
<gene>
    <name evidence="3" type="ORF">EHO60_14785</name>
</gene>
<keyword evidence="4" id="KW-1185">Reference proteome</keyword>
<sequence>MRISENARDAAKGEVGGNAIRVQLTNGQLIAGLVSTVGQTWIGDELGGTNGAVAGLVNGIISTVTMGSNLPMTGFVSWTPHQNKDILLGEDGQAGGWGGGFAFADEGANVGLSFTPGSGIDLNVNYNFKGANGEGLGFLGGSYNAGSGNTSVSGGVDLFGKEKGDLHHGGLVASVSKDGTSSIGGYYNYGDGKLPPNLRGHGFTLNYSTDGRLNFSGQFKGSTVASVNYNTATGKFEKLEGNINFQNDLNLAFIQEHAIENFQKGNKTVATTTGKLLAEMGLLSKSDLSVLLSSPEGVNKINDLFEEMKSKLDTEEKKKLFKQQLKLAGKRIGIRIEFEPSVTETWQKLTNRVLGDVLLAFGGANTGLSAVDTAENLFRTKTCFSGSQEIWTVKGYRRLNELKSGDKAYTLNEETGEIEIQEIEEVITHDVNVVHKVRYGNGGIVTTTWNHPFAILNAGERSKNSGVSGDVWAKAEDLKSGDRSITKQSIQRARMKSRLKKTPVLTERLAYASIALHGNPFNGVVEANWKTEVEGTLEIEEIREVIEKERVYNLEMSGNHNYFIRIGNDLALVHNYDETTQAILKDPNLTPKEKMEKLLARESFTFEGKTWNREEITPEKKDAKGKIVQRREFGYVSEENQYGKKDTLTFKEVKGKVEAVQLQEGGNLGKYYKEIKKYNEKFNQIDGRERIYGNLPTFEEKPQHYRDEVRIALKDKGIEVPLTEDANGKKSFKFLKLEGDKIKSSNTPSRMIETDGGVLVIAGQTHTQRGFSYQGESDREGLKVHDGPHPGRAVHDYEICQSAAPAEILHALGFKMTESQMKKFGSLEVMIARDFADFAAKSGRRPSDLNYNEITKILSEKYGFGKQDSKEVGYNKSYEAPKAKYFTNGRFDEEFLTQLKDYNTKAAHDFQGEKLKSWIISELRAGRQVVVGGNFAGLDHILVITGYDKYGYIVHDSYGDANKKYTNTDGRYNRYKFKDPLFRFGYGYSVKKN</sequence>
<dbReference type="SUPFAM" id="SSF51294">
    <property type="entry name" value="Hedgehog/intein (Hint) domain"/>
    <property type="match status" value="1"/>
</dbReference>